<proteinExistence type="predicted"/>
<gene>
    <name evidence="2" type="ORF">PR048_026214</name>
</gene>
<dbReference type="EMBL" id="JARBHB010000011">
    <property type="protein sequence ID" value="KAJ8872608.1"/>
    <property type="molecule type" value="Genomic_DNA"/>
</dbReference>
<comment type="caution">
    <text evidence="2">The sequence shown here is derived from an EMBL/GenBank/DDBJ whole genome shotgun (WGS) entry which is preliminary data.</text>
</comment>
<organism evidence="2 3">
    <name type="scientific">Dryococelus australis</name>
    <dbReference type="NCBI Taxonomy" id="614101"/>
    <lineage>
        <taxon>Eukaryota</taxon>
        <taxon>Metazoa</taxon>
        <taxon>Ecdysozoa</taxon>
        <taxon>Arthropoda</taxon>
        <taxon>Hexapoda</taxon>
        <taxon>Insecta</taxon>
        <taxon>Pterygota</taxon>
        <taxon>Neoptera</taxon>
        <taxon>Polyneoptera</taxon>
        <taxon>Phasmatodea</taxon>
        <taxon>Verophasmatodea</taxon>
        <taxon>Anareolatae</taxon>
        <taxon>Phasmatidae</taxon>
        <taxon>Eurycanthinae</taxon>
        <taxon>Dryococelus</taxon>
    </lineage>
</organism>
<accession>A0ABQ9GKR0</accession>
<feature type="compositionally biased region" description="Polar residues" evidence="1">
    <location>
        <begin position="187"/>
        <end position="196"/>
    </location>
</feature>
<protein>
    <submittedName>
        <fullName evidence="2">Uncharacterized protein</fullName>
    </submittedName>
</protein>
<dbReference type="Proteomes" id="UP001159363">
    <property type="component" value="Chromosome 10"/>
</dbReference>
<sequence>MQLHWHERVGGKWEIPEKTHLPAALSGTIPTCENPGATHRQLNLVHLNFCIWELCLIMPLAGGFSLGSLVSPHPIHSSAAPYSPCITLFGSQDVNVKSCPNLLTHSLASHEGKPEFPYLATRAQHRPVGVHPQFLIGMRFWWCVNYLCMLFKWQPSPSNSQRNPGPQETPAPSKMPEPLKTQEPGPVTSQSPQELSSDMKLAVASRKQDDLISAFFTFFLKKRDKKKIALQLRSTKQKLDTAELHYIPASLTIQRSAAAMSSIHLVAPEPDIWEDISLLDLRLTTRKEAFAPYTHYHFGSEPRVPSEQQCRLVRYLHICPSSIEVVQGGELRGQLLPLNLVTYSATHCHLPSAAPLRVIELTRPLQLVRPHLPVPPSSLFQSPQKITKASHLLVVHLRLRRPVLLGIACPYIQPATSSSPPPEQTNPASCITAAPGQGSSSSQQSPSQYLPLVKPTADSRVPLKPTVCRAVMTTPDFVPSRSATRPTLYHSRVTTRQQIIQTPHLAGFQATRKLKIVNGLYQKYQNPLRKRAMVGVAALASHQGKPSLIPGRITLGYVGIVLDDPAGQQLVVVLGLQAIADTNTVSVDSEQLLHYTFVLCQLNTSQDLPSISLTLQGLQGSCTPGLAWPITDYSVEGRCEERQVPGNPTG</sequence>
<keyword evidence="3" id="KW-1185">Reference proteome</keyword>
<reference evidence="2 3" key="1">
    <citation type="submission" date="2023-02" db="EMBL/GenBank/DDBJ databases">
        <title>LHISI_Scaffold_Assembly.</title>
        <authorList>
            <person name="Stuart O.P."/>
            <person name="Cleave R."/>
            <person name="Magrath M.J.L."/>
            <person name="Mikheyev A.S."/>
        </authorList>
    </citation>
    <scope>NUCLEOTIDE SEQUENCE [LARGE SCALE GENOMIC DNA]</scope>
    <source>
        <strain evidence="2">Daus_M_001</strain>
        <tissue evidence="2">Leg muscle</tissue>
    </source>
</reference>
<feature type="region of interest" description="Disordered" evidence="1">
    <location>
        <begin position="158"/>
        <end position="200"/>
    </location>
</feature>
<name>A0ABQ9GKR0_9NEOP</name>
<feature type="compositionally biased region" description="Low complexity" evidence="1">
    <location>
        <begin position="435"/>
        <end position="448"/>
    </location>
</feature>
<evidence type="ECO:0000256" key="1">
    <source>
        <dbReference type="SAM" id="MobiDB-lite"/>
    </source>
</evidence>
<feature type="region of interest" description="Disordered" evidence="1">
    <location>
        <begin position="415"/>
        <end position="450"/>
    </location>
</feature>
<evidence type="ECO:0000313" key="2">
    <source>
        <dbReference type="EMBL" id="KAJ8872608.1"/>
    </source>
</evidence>
<evidence type="ECO:0000313" key="3">
    <source>
        <dbReference type="Proteomes" id="UP001159363"/>
    </source>
</evidence>